<dbReference type="Pfam" id="PF14026">
    <property type="entry name" value="SCO4226-like"/>
    <property type="match status" value="1"/>
</dbReference>
<dbReference type="Gene3D" id="3.30.70.3090">
    <property type="entry name" value="ORF SCO4226, nickel-binding ferredoxin-like monomer"/>
    <property type="match status" value="1"/>
</dbReference>
<dbReference type="EMBL" id="JACNMF010000004">
    <property type="protein sequence ID" value="MBC3759491.1"/>
    <property type="molecule type" value="Genomic_DNA"/>
</dbReference>
<organism evidence="1 2">
    <name type="scientific">Hyunsoonleella aquatilis</name>
    <dbReference type="NCBI Taxonomy" id="2762758"/>
    <lineage>
        <taxon>Bacteria</taxon>
        <taxon>Pseudomonadati</taxon>
        <taxon>Bacteroidota</taxon>
        <taxon>Flavobacteriia</taxon>
        <taxon>Flavobacteriales</taxon>
        <taxon>Flavobacteriaceae</taxon>
    </lineage>
</organism>
<dbReference type="RefSeq" id="WP_186563343.1">
    <property type="nucleotide sequence ID" value="NZ_JACNMF010000004.1"/>
</dbReference>
<dbReference type="InterPro" id="IPR042557">
    <property type="entry name" value="SCO4226"/>
</dbReference>
<name>A0A923HE47_9FLAO</name>
<protein>
    <submittedName>
        <fullName evidence="1">DUF4242 domain-containing protein</fullName>
    </submittedName>
</protein>
<accession>A0A923HE47</accession>
<evidence type="ECO:0000313" key="2">
    <source>
        <dbReference type="Proteomes" id="UP000656244"/>
    </source>
</evidence>
<gene>
    <name evidence="1" type="ORF">H7U19_13810</name>
</gene>
<keyword evidence="2" id="KW-1185">Reference proteome</keyword>
<sequence length="128" mass="14061">MKTLTLFTLFGSLLLFNCSNKTNSVPNQLKAELNKNDGQLFVIERNIPDAGQLTAEQLQSISQTSCDVLDELGNDIKWLHSYVTNDKVFCVYKASNESLIKAHAKKGGFPADNIVAVSSIIDPETANK</sequence>
<reference evidence="1" key="1">
    <citation type="submission" date="2020-08" db="EMBL/GenBank/DDBJ databases">
        <title>Hyunsoonleella sp. strain SJ7 genome sequencing and assembly.</title>
        <authorList>
            <person name="Kim I."/>
        </authorList>
    </citation>
    <scope>NUCLEOTIDE SEQUENCE</scope>
    <source>
        <strain evidence="1">SJ7</strain>
    </source>
</reference>
<dbReference type="AlphaFoldDB" id="A0A923HE47"/>
<dbReference type="Proteomes" id="UP000656244">
    <property type="component" value="Unassembled WGS sequence"/>
</dbReference>
<dbReference type="InterPro" id="IPR025336">
    <property type="entry name" value="SCO4226-like"/>
</dbReference>
<comment type="caution">
    <text evidence="1">The sequence shown here is derived from an EMBL/GenBank/DDBJ whole genome shotgun (WGS) entry which is preliminary data.</text>
</comment>
<evidence type="ECO:0000313" key="1">
    <source>
        <dbReference type="EMBL" id="MBC3759491.1"/>
    </source>
</evidence>
<proteinExistence type="predicted"/>